<evidence type="ECO:0000313" key="12">
    <source>
        <dbReference type="Proteomes" id="UP001327560"/>
    </source>
</evidence>
<keyword evidence="5 7" id="KW-0720">Serine protease</keyword>
<evidence type="ECO:0000259" key="8">
    <source>
        <dbReference type="Pfam" id="PF00082"/>
    </source>
</evidence>
<feature type="domain" description="Inhibitor I9" evidence="9">
    <location>
        <begin position="56"/>
        <end position="119"/>
    </location>
</feature>
<comment type="similarity">
    <text evidence="1 7">Belongs to the peptidase S8 family.</text>
</comment>
<dbReference type="InterPro" id="IPR036852">
    <property type="entry name" value="Peptidase_S8/S53_dom_sf"/>
</dbReference>
<dbReference type="Proteomes" id="UP001327560">
    <property type="component" value="Chromosome 2"/>
</dbReference>
<dbReference type="FunFam" id="3.40.50.200:FF:000006">
    <property type="entry name" value="Subtilisin-like protease SBT1.5"/>
    <property type="match status" value="1"/>
</dbReference>
<proteinExistence type="inferred from homology"/>
<dbReference type="PANTHER" id="PTHR10795">
    <property type="entry name" value="PROPROTEIN CONVERTASE SUBTILISIN/KEXIN"/>
    <property type="match status" value="1"/>
</dbReference>
<evidence type="ECO:0000256" key="4">
    <source>
        <dbReference type="ARBA" id="ARBA00022801"/>
    </source>
</evidence>
<keyword evidence="3" id="KW-0732">Signal</keyword>
<dbReference type="CDD" id="cd04852">
    <property type="entry name" value="Peptidases_S8_3"/>
    <property type="match status" value="1"/>
</dbReference>
<keyword evidence="4 7" id="KW-0378">Hydrolase</keyword>
<dbReference type="Pfam" id="PF00082">
    <property type="entry name" value="Peptidase_S8"/>
    <property type="match status" value="1"/>
</dbReference>
<dbReference type="InterPro" id="IPR037045">
    <property type="entry name" value="S8pro/Inhibitor_I9_sf"/>
</dbReference>
<keyword evidence="2 7" id="KW-0645">Protease</keyword>
<evidence type="ECO:0000256" key="3">
    <source>
        <dbReference type="ARBA" id="ARBA00022729"/>
    </source>
</evidence>
<dbReference type="PROSITE" id="PS00137">
    <property type="entry name" value="SUBTILASE_HIS"/>
    <property type="match status" value="1"/>
</dbReference>
<dbReference type="InterPro" id="IPR022398">
    <property type="entry name" value="Peptidase_S8_His-AS"/>
</dbReference>
<dbReference type="InterPro" id="IPR015500">
    <property type="entry name" value="Peptidase_S8_subtilisin-rel"/>
</dbReference>
<dbReference type="GO" id="GO:0006508">
    <property type="term" value="P:proteolysis"/>
    <property type="evidence" value="ECO:0007669"/>
    <property type="project" value="UniProtKB-KW"/>
</dbReference>
<evidence type="ECO:0008006" key="13">
    <source>
        <dbReference type="Google" id="ProtNLM"/>
    </source>
</evidence>
<dbReference type="SUPFAM" id="SSF52743">
    <property type="entry name" value="Subtilisin-like"/>
    <property type="match status" value="1"/>
</dbReference>
<dbReference type="EMBL" id="CP136891">
    <property type="protein sequence ID" value="WOK98296.1"/>
    <property type="molecule type" value="Genomic_DNA"/>
</dbReference>
<dbReference type="Pfam" id="PF17766">
    <property type="entry name" value="fn3_6"/>
    <property type="match status" value="1"/>
</dbReference>
<gene>
    <name evidence="11" type="ORF">Cni_G07006</name>
</gene>
<evidence type="ECO:0000256" key="7">
    <source>
        <dbReference type="PROSITE-ProRule" id="PRU01240"/>
    </source>
</evidence>
<dbReference type="PROSITE" id="PS00138">
    <property type="entry name" value="SUBTILASE_SER"/>
    <property type="match status" value="1"/>
</dbReference>
<accession>A0AAQ3JY19</accession>
<feature type="active site" description="Charge relay system" evidence="6 7">
    <location>
        <position position="154"/>
    </location>
</feature>
<dbReference type="CDD" id="cd02120">
    <property type="entry name" value="PA_subtilisin_like"/>
    <property type="match status" value="1"/>
</dbReference>
<feature type="active site" description="Charge relay system" evidence="6 7">
    <location>
        <position position="226"/>
    </location>
</feature>
<evidence type="ECO:0000259" key="10">
    <source>
        <dbReference type="Pfam" id="PF17766"/>
    </source>
</evidence>
<evidence type="ECO:0000256" key="5">
    <source>
        <dbReference type="ARBA" id="ARBA00022825"/>
    </source>
</evidence>
<dbReference type="InterPro" id="IPR045051">
    <property type="entry name" value="SBT"/>
</dbReference>
<evidence type="ECO:0000313" key="11">
    <source>
        <dbReference type="EMBL" id="WOK98296.1"/>
    </source>
</evidence>
<dbReference type="PROSITE" id="PS51892">
    <property type="entry name" value="SUBTILASE"/>
    <property type="match status" value="1"/>
</dbReference>
<evidence type="ECO:0000256" key="6">
    <source>
        <dbReference type="PIRSR" id="PIRSR615500-1"/>
    </source>
</evidence>
<dbReference type="Gene3D" id="2.60.40.2310">
    <property type="match status" value="1"/>
</dbReference>
<feature type="active site" description="Charge relay system" evidence="6 7">
    <location>
        <position position="553"/>
    </location>
</feature>
<dbReference type="InterPro" id="IPR010259">
    <property type="entry name" value="S8pro/Inhibitor_I9"/>
</dbReference>
<dbReference type="InterPro" id="IPR034197">
    <property type="entry name" value="Peptidases_S8_3"/>
</dbReference>
<evidence type="ECO:0000259" key="9">
    <source>
        <dbReference type="Pfam" id="PF05922"/>
    </source>
</evidence>
<organism evidence="11 12">
    <name type="scientific">Canna indica</name>
    <name type="common">Indian-shot</name>
    <dbReference type="NCBI Taxonomy" id="4628"/>
    <lineage>
        <taxon>Eukaryota</taxon>
        <taxon>Viridiplantae</taxon>
        <taxon>Streptophyta</taxon>
        <taxon>Embryophyta</taxon>
        <taxon>Tracheophyta</taxon>
        <taxon>Spermatophyta</taxon>
        <taxon>Magnoliopsida</taxon>
        <taxon>Liliopsida</taxon>
        <taxon>Zingiberales</taxon>
        <taxon>Cannaceae</taxon>
        <taxon>Canna</taxon>
    </lineage>
</organism>
<dbReference type="PRINTS" id="PR00723">
    <property type="entry name" value="SUBTILISIN"/>
</dbReference>
<keyword evidence="12" id="KW-1185">Reference proteome</keyword>
<dbReference type="GO" id="GO:0004252">
    <property type="term" value="F:serine-type endopeptidase activity"/>
    <property type="evidence" value="ECO:0007669"/>
    <property type="project" value="UniProtKB-UniRule"/>
</dbReference>
<dbReference type="Gene3D" id="3.50.30.30">
    <property type="match status" value="1"/>
</dbReference>
<dbReference type="Pfam" id="PF05922">
    <property type="entry name" value="Inhibitor_I9"/>
    <property type="match status" value="1"/>
</dbReference>
<dbReference type="AlphaFoldDB" id="A0AAQ3JY19"/>
<sequence length="798" mass="85673">MNLHGSGRRRKIPFMMMPRILHLAFISFFFVFTLFLSVAESEEKAKKKTFIFLVDPKLKPSAFVSHVHWYSSLLPISSQLLHHYHSLLHGFSASLTASEATSIGGRRGIVAITPDSVVRPLTTRSPSFLGLDRPVSRLSALSCGGSTVVIGFVDTGIWPERPSFSDHGLDPPPRRWQGECEESARFNTSSCNRKLVGARAFSAGYAAAFGSRANGELQSARDYDGHGTHVASIAAGAPVAGAGFDVFARGVARGIAPRARIAVYKVCWAAGCMVSDIVAAIEKAVSDGVDVLSLSIGATSPAPFYHLDPLAIATSRATMRGVFIAASAGNGGPVPGSVANSPPWITTVGAGTIDREFPSVVRLGNGAYVPGTSISTRPRRPIRRYPTPLLSAGKISAVRNLNSQRINGSIVFWESNRRVSRIEIGAALKRAGAVGMVVYHGEFDPEGILAEPHLIPTVAVGSRAAATIDAYIKTTRNPTLVIYSKGTVVLPGSAPVVASFSARGPNPAVPWVLKPDILAPGVDILGAWTGAIGPSGWRADNRRPEFSLMSGTSMACPHVSGVAALVRAVHPEWSPGEIRSALMTTATRSSVGDEAGEGGPLAMGAGHLCPERAMAPGLVYDLGLNDYIELLCGLNYTAKSIRIITGAKRAQCEASRSAAMGVWGFNYPGFAVTEEEAAMKGEVVFSRRMKRVDGSGAGRWYRAEVTAPKGYVVEVEPERMWFSGRDGEKVEFKLVIRYISDDEECKNINGGGSHGRRRRWWRGGRLRWWSEEEGKYTVTSPITILSFSSIINNVTQRR</sequence>
<evidence type="ECO:0000256" key="2">
    <source>
        <dbReference type="ARBA" id="ARBA00022670"/>
    </source>
</evidence>
<evidence type="ECO:0000256" key="1">
    <source>
        <dbReference type="ARBA" id="ARBA00011073"/>
    </source>
</evidence>
<protein>
    <recommendedName>
        <fullName evidence="13">Subtilisin-like protease SBT1.5</fullName>
    </recommendedName>
</protein>
<dbReference type="InterPro" id="IPR041469">
    <property type="entry name" value="Subtilisin-like_FN3"/>
</dbReference>
<dbReference type="Gene3D" id="3.40.50.200">
    <property type="entry name" value="Peptidase S8/S53 domain"/>
    <property type="match status" value="1"/>
</dbReference>
<reference evidence="11 12" key="1">
    <citation type="submission" date="2023-10" db="EMBL/GenBank/DDBJ databases">
        <title>Chromosome-scale genome assembly provides insights into flower coloration mechanisms of Canna indica.</title>
        <authorList>
            <person name="Li C."/>
        </authorList>
    </citation>
    <scope>NUCLEOTIDE SEQUENCE [LARGE SCALE GENOMIC DNA]</scope>
    <source>
        <tissue evidence="11">Flower</tissue>
    </source>
</reference>
<feature type="domain" description="Peptidase S8/S53" evidence="8">
    <location>
        <begin position="145"/>
        <end position="589"/>
    </location>
</feature>
<name>A0AAQ3JY19_9LILI</name>
<dbReference type="InterPro" id="IPR023828">
    <property type="entry name" value="Peptidase_S8_Ser-AS"/>
</dbReference>
<dbReference type="Gene3D" id="3.30.70.80">
    <property type="entry name" value="Peptidase S8 propeptide/proteinase inhibitor I9"/>
    <property type="match status" value="1"/>
</dbReference>
<dbReference type="InterPro" id="IPR000209">
    <property type="entry name" value="Peptidase_S8/S53_dom"/>
</dbReference>
<feature type="domain" description="Subtilisin-like protease fibronectin type-III" evidence="10">
    <location>
        <begin position="665"/>
        <end position="784"/>
    </location>
</feature>